<dbReference type="InterPro" id="IPR039426">
    <property type="entry name" value="TonB-dep_rcpt-like"/>
</dbReference>
<evidence type="ECO:0000256" key="4">
    <source>
        <dbReference type="ARBA" id="ARBA00022692"/>
    </source>
</evidence>
<evidence type="ECO:0000256" key="1">
    <source>
        <dbReference type="ARBA" id="ARBA00004571"/>
    </source>
</evidence>
<gene>
    <name evidence="12" type="ORF">H8B21_18255</name>
</gene>
<dbReference type="Gene3D" id="2.170.130.10">
    <property type="entry name" value="TonB-dependent receptor, plug domain"/>
    <property type="match status" value="1"/>
</dbReference>
<dbReference type="Pfam" id="PF00593">
    <property type="entry name" value="TonB_dep_Rec_b-barrel"/>
    <property type="match status" value="1"/>
</dbReference>
<evidence type="ECO:0000256" key="9">
    <source>
        <dbReference type="RuleBase" id="RU003357"/>
    </source>
</evidence>
<keyword evidence="2 8" id="KW-0813">Transport</keyword>
<dbReference type="NCBIfam" id="TIGR04057">
    <property type="entry name" value="SusC_RagA_signa"/>
    <property type="match status" value="1"/>
</dbReference>
<dbReference type="PROSITE" id="PS52016">
    <property type="entry name" value="TONB_DEPENDENT_REC_3"/>
    <property type="match status" value="1"/>
</dbReference>
<dbReference type="EMBL" id="JACNYL010000005">
    <property type="protein sequence ID" value="MBD1423507.1"/>
    <property type="molecule type" value="Genomic_DNA"/>
</dbReference>
<proteinExistence type="inferred from homology"/>
<evidence type="ECO:0000313" key="12">
    <source>
        <dbReference type="EMBL" id="MBD1423507.1"/>
    </source>
</evidence>
<comment type="caution">
    <text evidence="12">The sequence shown here is derived from an EMBL/GenBank/DDBJ whole genome shotgun (WGS) entry which is preliminary data.</text>
</comment>
<dbReference type="Gene3D" id="2.60.40.1120">
    <property type="entry name" value="Carboxypeptidase-like, regulatory domain"/>
    <property type="match status" value="1"/>
</dbReference>
<evidence type="ECO:0000256" key="8">
    <source>
        <dbReference type="PROSITE-ProRule" id="PRU01360"/>
    </source>
</evidence>
<reference evidence="12 13" key="1">
    <citation type="submission" date="2020-08" db="EMBL/GenBank/DDBJ databases">
        <title>Sphingobacterium sp. DN00404 isolated from aquaculture water.</title>
        <authorList>
            <person name="Zhang M."/>
        </authorList>
    </citation>
    <scope>NUCLEOTIDE SEQUENCE [LARGE SCALE GENOMIC DNA]</scope>
    <source>
        <strain evidence="12 13">KCTC 42746</strain>
    </source>
</reference>
<dbReference type="Gene3D" id="2.40.170.20">
    <property type="entry name" value="TonB-dependent receptor, beta-barrel domain"/>
    <property type="match status" value="1"/>
</dbReference>
<feature type="domain" description="TonB-dependent receptor plug" evidence="11">
    <location>
        <begin position="124"/>
        <end position="228"/>
    </location>
</feature>
<dbReference type="Pfam" id="PF07715">
    <property type="entry name" value="Plug"/>
    <property type="match status" value="1"/>
</dbReference>
<evidence type="ECO:0000259" key="11">
    <source>
        <dbReference type="Pfam" id="PF07715"/>
    </source>
</evidence>
<dbReference type="Proteomes" id="UP000651112">
    <property type="component" value="Unassembled WGS sequence"/>
</dbReference>
<keyword evidence="4 8" id="KW-0812">Transmembrane</keyword>
<dbReference type="InterPro" id="IPR008969">
    <property type="entry name" value="CarboxyPept-like_regulatory"/>
</dbReference>
<keyword evidence="3 8" id="KW-1134">Transmembrane beta strand</keyword>
<sequence length="1048" mass="116829">MYNMIIRKVLDKRLIMSIIALLLSVGLYAQRVTLKGTVLDESETPLKGATVAVVGQPGSTSTDDNGTFSIRVSQGQTLQISYVGYIDQALRISGQNNLVIRLAPSASALEEVVVVGYGEVKRGDLTGSVASVGAKDIEEFRTSSVLGALGGQVAGVQITQADGEPGSGFSVNIRGVGTLTGDASPLYIVDGFEVSNLDFLANTDIESIDVLKDASASAIYGARAANGVVLVTTKQGKIGKPRITYTGATSHREIYKQLELLSPYEFVKLQADVNDRYASTYYREGEDDDGVPFKYQSAEDYIGVPGINWQSETFRPTWSQDHNVSVNGGVEATRYNFSFNRYKEDGIFNNSGFGRTTANMRINQKLTNSITLDARVNYAMVNRAGVGTTEDAGRFNMLAQIFSARPTGGLRVDDRTLLESAIDPEMLEEGQSLAQVNPVLQTESVTNDRRQELWGTNLSVTWQILKGLTFRSAGTYNTTNYRNDVFYKQDSRQAYRNGQKPYGQTQAGKNLRWVNYNNLTWKQQIDDKHSYDVMVGQEASFRSTEYLLGQAMDFPFDNLGNNNLGVGATPSRVTTDFFDQKLLSFFARANYNYGDRYLLTATMRADGSTVFSSKNKWGYFPSFAAAWRISEESFLKDVSVLSNLKLRAGWGIVGNDRIPNYLSLDLYELSRYGIGTTTHTVLTPKHLRNENLKWEGASTINLGLDWGFFNNRLTMVTDLFVKDTRDLLLAQSLAHVTGFDAQYQNIGKIRNKGFEWTVVGRPIQKKDFTWESSFNISFIRNELRALQDGVEAMFSRSNFDSNFTEYDYVAYVGQSLGLMYGYEFDGIYQYSDFNTTPDGRLLLKEGVTDNRRMSNLAPGMVKYKDQTGDGIITTDDRTVIGNAIPKWFGGFTNSFQYKGIDLSFLFQFNYGNDVYNATRLYSTQSRSGRRNMLAEVADRWTPTNASNKVPSTNGYVTNDVYSRFIEDGSFLRLKNVAVGYNLPITWISKAKLSRARVYAVGQNLWTLTGYSGYDPEVSVNASNPMTPGLDWGAYPRSKVFTFGLEVQF</sequence>
<dbReference type="InterPro" id="IPR023996">
    <property type="entry name" value="TonB-dep_OMP_SusC/RagA"/>
</dbReference>
<accession>A0ABR7XWU7</accession>
<dbReference type="Pfam" id="PF13715">
    <property type="entry name" value="CarbopepD_reg_2"/>
    <property type="match status" value="1"/>
</dbReference>
<keyword evidence="6 8" id="KW-0472">Membrane</keyword>
<keyword evidence="12" id="KW-0675">Receptor</keyword>
<dbReference type="InterPro" id="IPR000531">
    <property type="entry name" value="Beta-barrel_TonB"/>
</dbReference>
<keyword evidence="13" id="KW-1185">Reference proteome</keyword>
<dbReference type="InterPro" id="IPR037066">
    <property type="entry name" value="Plug_dom_sf"/>
</dbReference>
<dbReference type="InterPro" id="IPR023997">
    <property type="entry name" value="TonB-dep_OMP_SusC/RagA_CS"/>
</dbReference>
<evidence type="ECO:0000256" key="6">
    <source>
        <dbReference type="ARBA" id="ARBA00023136"/>
    </source>
</evidence>
<evidence type="ECO:0000256" key="3">
    <source>
        <dbReference type="ARBA" id="ARBA00022452"/>
    </source>
</evidence>
<keyword evidence="7 8" id="KW-0998">Cell outer membrane</keyword>
<evidence type="ECO:0000256" key="5">
    <source>
        <dbReference type="ARBA" id="ARBA00023077"/>
    </source>
</evidence>
<comment type="subcellular location">
    <subcellularLocation>
        <location evidence="1 8">Cell outer membrane</location>
        <topology evidence="1 8">Multi-pass membrane protein</topology>
    </subcellularLocation>
</comment>
<dbReference type="InterPro" id="IPR036942">
    <property type="entry name" value="Beta-barrel_TonB_sf"/>
</dbReference>
<protein>
    <submittedName>
        <fullName evidence="12">TonB-dependent receptor</fullName>
    </submittedName>
</protein>
<organism evidence="12 13">
    <name type="scientific">Sphingobacterium chuzhouense</name>
    <dbReference type="NCBI Taxonomy" id="1742264"/>
    <lineage>
        <taxon>Bacteria</taxon>
        <taxon>Pseudomonadati</taxon>
        <taxon>Bacteroidota</taxon>
        <taxon>Sphingobacteriia</taxon>
        <taxon>Sphingobacteriales</taxon>
        <taxon>Sphingobacteriaceae</taxon>
        <taxon>Sphingobacterium</taxon>
    </lineage>
</organism>
<evidence type="ECO:0000313" key="13">
    <source>
        <dbReference type="Proteomes" id="UP000651112"/>
    </source>
</evidence>
<dbReference type="NCBIfam" id="TIGR04056">
    <property type="entry name" value="OMP_RagA_SusC"/>
    <property type="match status" value="1"/>
</dbReference>
<dbReference type="InterPro" id="IPR012910">
    <property type="entry name" value="Plug_dom"/>
</dbReference>
<evidence type="ECO:0000256" key="2">
    <source>
        <dbReference type="ARBA" id="ARBA00022448"/>
    </source>
</evidence>
<evidence type="ECO:0000256" key="7">
    <source>
        <dbReference type="ARBA" id="ARBA00023237"/>
    </source>
</evidence>
<comment type="similarity">
    <text evidence="8 9">Belongs to the TonB-dependent receptor family.</text>
</comment>
<evidence type="ECO:0000259" key="10">
    <source>
        <dbReference type="Pfam" id="PF00593"/>
    </source>
</evidence>
<keyword evidence="5 9" id="KW-0798">TonB box</keyword>
<name>A0ABR7XWU7_9SPHI</name>
<dbReference type="SUPFAM" id="SSF56935">
    <property type="entry name" value="Porins"/>
    <property type="match status" value="1"/>
</dbReference>
<dbReference type="SUPFAM" id="SSF49464">
    <property type="entry name" value="Carboxypeptidase regulatory domain-like"/>
    <property type="match status" value="1"/>
</dbReference>
<feature type="domain" description="TonB-dependent receptor-like beta-barrel" evidence="10">
    <location>
        <begin position="446"/>
        <end position="983"/>
    </location>
</feature>